<organism evidence="2 3">
    <name type="scientific">Candidatus Magasanikbacteria bacterium RIFCSPLOWO2_12_FULL_43_12</name>
    <dbReference type="NCBI Taxonomy" id="1798692"/>
    <lineage>
        <taxon>Bacteria</taxon>
        <taxon>Candidatus Magasanikiibacteriota</taxon>
    </lineage>
</organism>
<keyword evidence="1" id="KW-0812">Transmembrane</keyword>
<feature type="transmembrane region" description="Helical" evidence="1">
    <location>
        <begin position="30"/>
        <end position="47"/>
    </location>
</feature>
<reference evidence="2 3" key="1">
    <citation type="journal article" date="2016" name="Nat. Commun.">
        <title>Thousands of microbial genomes shed light on interconnected biogeochemical processes in an aquifer system.</title>
        <authorList>
            <person name="Anantharaman K."/>
            <person name="Brown C.T."/>
            <person name="Hug L.A."/>
            <person name="Sharon I."/>
            <person name="Castelle C.J."/>
            <person name="Probst A.J."/>
            <person name="Thomas B.C."/>
            <person name="Singh A."/>
            <person name="Wilkins M.J."/>
            <person name="Karaoz U."/>
            <person name="Brodie E.L."/>
            <person name="Williams K.H."/>
            <person name="Hubbard S.S."/>
            <person name="Banfield J.F."/>
        </authorList>
    </citation>
    <scope>NUCLEOTIDE SEQUENCE [LARGE SCALE GENOMIC DNA]</scope>
</reference>
<evidence type="ECO:0000313" key="3">
    <source>
        <dbReference type="Proteomes" id="UP000178347"/>
    </source>
</evidence>
<sequence length="166" mass="19344">MPQKITEETLLGDVIHEWTILEYEKHARGMLWYVLAAVLGLALVLYGVFTGNFLFSLIVILAAIILFLQSHQEPRQIPFQITDLGVIVGTRFYPYAEFENFYIVYNPPEVKTLFLDTKNTLQPILRIPLLDMNPIEVKHSLREYLSEDIEKEEPLTDRAARNWKIH</sequence>
<keyword evidence="1" id="KW-1133">Transmembrane helix</keyword>
<keyword evidence="1" id="KW-0472">Membrane</keyword>
<protein>
    <recommendedName>
        <fullName evidence="4">DUF5673 domain-containing protein</fullName>
    </recommendedName>
</protein>
<dbReference type="AlphaFoldDB" id="A0A1F6MVS4"/>
<accession>A0A1F6MVS4</accession>
<feature type="transmembrane region" description="Helical" evidence="1">
    <location>
        <begin position="53"/>
        <end position="70"/>
    </location>
</feature>
<dbReference type="Proteomes" id="UP000178347">
    <property type="component" value="Unassembled WGS sequence"/>
</dbReference>
<name>A0A1F6MVS4_9BACT</name>
<gene>
    <name evidence="2" type="ORF">A3G00_03130</name>
</gene>
<dbReference type="EMBL" id="MFQN01000003">
    <property type="protein sequence ID" value="OGH75711.1"/>
    <property type="molecule type" value="Genomic_DNA"/>
</dbReference>
<comment type="caution">
    <text evidence="2">The sequence shown here is derived from an EMBL/GenBank/DDBJ whole genome shotgun (WGS) entry which is preliminary data.</text>
</comment>
<evidence type="ECO:0000256" key="1">
    <source>
        <dbReference type="SAM" id="Phobius"/>
    </source>
</evidence>
<dbReference type="STRING" id="1798692.A3G00_03130"/>
<evidence type="ECO:0008006" key="4">
    <source>
        <dbReference type="Google" id="ProtNLM"/>
    </source>
</evidence>
<proteinExistence type="predicted"/>
<evidence type="ECO:0000313" key="2">
    <source>
        <dbReference type="EMBL" id="OGH75711.1"/>
    </source>
</evidence>